<dbReference type="Pfam" id="PF04437">
    <property type="entry name" value="RINT1_TIP1"/>
    <property type="match status" value="1"/>
</dbReference>
<dbReference type="OrthoDB" id="407410at2759"/>
<proteinExistence type="predicted"/>
<evidence type="ECO:0008006" key="4">
    <source>
        <dbReference type="Google" id="ProtNLM"/>
    </source>
</evidence>
<dbReference type="PANTHER" id="PTHR13520">
    <property type="entry name" value="RAD50-INTERACTING PROTEIN 1 RINT-1"/>
    <property type="match status" value="1"/>
</dbReference>
<dbReference type="GO" id="GO:0070939">
    <property type="term" value="C:Dsl1/NZR complex"/>
    <property type="evidence" value="ECO:0007669"/>
    <property type="project" value="InterPro"/>
</dbReference>
<dbReference type="InterPro" id="IPR007528">
    <property type="entry name" value="RINT1_Tip20"/>
</dbReference>
<protein>
    <recommendedName>
        <fullName evidence="4">RAD50-interacting protein 1</fullName>
    </recommendedName>
</protein>
<reference evidence="2 3" key="1">
    <citation type="journal article" date="2015" name="Genome Biol. Evol.">
        <title>Phylogenomic analyses indicate that early fungi evolved digesting cell walls of algal ancestors of land plants.</title>
        <authorList>
            <person name="Chang Y."/>
            <person name="Wang S."/>
            <person name="Sekimoto S."/>
            <person name="Aerts A.L."/>
            <person name="Choi C."/>
            <person name="Clum A."/>
            <person name="LaButti K.M."/>
            <person name="Lindquist E.A."/>
            <person name="Yee Ngan C."/>
            <person name="Ohm R.A."/>
            <person name="Salamov A.A."/>
            <person name="Grigoriev I.V."/>
            <person name="Spatafora J.W."/>
            <person name="Berbee M.L."/>
        </authorList>
    </citation>
    <scope>NUCLEOTIDE SEQUENCE [LARGE SCALE GENOMIC DNA]</scope>
    <source>
        <strain evidence="2 3">NRRL 1564</strain>
    </source>
</reference>
<dbReference type="EMBL" id="KZ303492">
    <property type="protein sequence ID" value="PIA17830.1"/>
    <property type="molecule type" value="Genomic_DNA"/>
</dbReference>
<dbReference type="InterPro" id="IPR042044">
    <property type="entry name" value="EXOC6PINT-1/Sec15/Tip20_C_dom2"/>
</dbReference>
<evidence type="ECO:0000256" key="1">
    <source>
        <dbReference type="SAM" id="Coils"/>
    </source>
</evidence>
<evidence type="ECO:0000313" key="2">
    <source>
        <dbReference type="EMBL" id="PIA17830.1"/>
    </source>
</evidence>
<accession>A0A2G5BFP9</accession>
<dbReference type="PANTHER" id="PTHR13520:SF0">
    <property type="entry name" value="RAD50-INTERACTING PROTEIN 1"/>
    <property type="match status" value="1"/>
</dbReference>
<name>A0A2G5BFP9_COERN</name>
<keyword evidence="1" id="KW-0175">Coiled coil</keyword>
<dbReference type="STRING" id="763665.A0A2G5BFP9"/>
<dbReference type="Proteomes" id="UP000242474">
    <property type="component" value="Unassembled WGS sequence"/>
</dbReference>
<dbReference type="GO" id="GO:0006888">
    <property type="term" value="P:endoplasmic reticulum to Golgi vesicle-mediated transport"/>
    <property type="evidence" value="ECO:0007669"/>
    <property type="project" value="InterPro"/>
</dbReference>
<keyword evidence="3" id="KW-1185">Reference proteome</keyword>
<dbReference type="AlphaFoldDB" id="A0A2G5BFP9"/>
<dbReference type="GO" id="GO:0006890">
    <property type="term" value="P:retrograde vesicle-mediated transport, Golgi to endoplasmic reticulum"/>
    <property type="evidence" value="ECO:0007669"/>
    <property type="project" value="InterPro"/>
</dbReference>
<dbReference type="Gene3D" id="1.20.58.670">
    <property type="entry name" value="Dsl1p vesicle tethering complex, Tip20p subunit, domain D"/>
    <property type="match status" value="1"/>
</dbReference>
<gene>
    <name evidence="2" type="ORF">COEREDRAFT_80171</name>
</gene>
<organism evidence="2 3">
    <name type="scientific">Coemansia reversa (strain ATCC 12441 / NRRL 1564)</name>
    <dbReference type="NCBI Taxonomy" id="763665"/>
    <lineage>
        <taxon>Eukaryota</taxon>
        <taxon>Fungi</taxon>
        <taxon>Fungi incertae sedis</taxon>
        <taxon>Zoopagomycota</taxon>
        <taxon>Kickxellomycotina</taxon>
        <taxon>Kickxellomycetes</taxon>
        <taxon>Kickxellales</taxon>
        <taxon>Kickxellaceae</taxon>
        <taxon>Coemansia</taxon>
    </lineage>
</organism>
<sequence length="800" mass="88830">MASVVNVETRDTIRQFLDGHFTTIDSLEQVGELLSAEEHTHKQLEEEERVASRRVNELSVKAAAAANGVHAKALELIDIHSQIAGSITDSDTSKWDFGDGTAVMDFVGALASDLQTYWKLRQAKEYMGVVLNIEQIAERAAQALPGDTQGMVSALSSGVELLSKHGGGVNQEGAQQLAEHIRQTVCNIWENAERAAANGLGESLRKMRWPGKVDQSSDAALREFDASFSILARLEHIVRESETELQRNGVELLPEGAAALPLTHLARAVDIRMRFHFESARETSRADKPELWLSRIMGMVRNMVPLLESHVQDLYNRTGLAAVDVRSKFIELVLPIVERKLMRDREEYQNNGLIVAQVARELAGFEQTLRDAYFFEGAGVLERFLDDSGTFAAWVEAERARAIKLYMEAIAAPDAFEPVYAVDVVGADEPRPSQIAQRAVMLIEDIGERYEVIPSCMQRLQMLATAQFPLIIALVEDLESELDEFSRVSLAFMRDAVEGTSGPTSTAAQLQQLAAWYHTAWFVEEAACDWNCSELYVAMWAGVCRHTATRDSNADPRDWREGCDAWDERDQRVLDATPALDNDAWLDGGIWERTIGTLGALRQRILGLMGRAISKDVIAQLRAYRKKTTWATEDENRDSVSAVLSVVILELAHLVENLSELVPYTALVRVLRGLANEVDSFLVDRVACVHSFNTNGGEQFATDVRAFDRVISLPIEGGARVLPRAYESARILCCPASSTDSTTSDMTLALDEWTPTVLDPAIDEDEALMVLAKLGIRRLALNDVRRLVRNRIDFAGYTIA</sequence>
<dbReference type="PROSITE" id="PS51386">
    <property type="entry name" value="RINT1_TIP20"/>
    <property type="match status" value="1"/>
</dbReference>
<feature type="coiled-coil region" evidence="1">
    <location>
        <begin position="27"/>
        <end position="61"/>
    </location>
</feature>
<dbReference type="GO" id="GO:0060628">
    <property type="term" value="P:regulation of ER to Golgi vesicle-mediated transport"/>
    <property type="evidence" value="ECO:0007669"/>
    <property type="project" value="TreeGrafter"/>
</dbReference>
<evidence type="ECO:0000313" key="3">
    <source>
        <dbReference type="Proteomes" id="UP000242474"/>
    </source>
</evidence>